<feature type="domain" description="FtsK" evidence="4">
    <location>
        <begin position="134"/>
        <end position="318"/>
    </location>
</feature>
<organism evidence="5 6">
    <name type="scientific">Clostridium omnivorum</name>
    <dbReference type="NCBI Taxonomy" id="1604902"/>
    <lineage>
        <taxon>Bacteria</taxon>
        <taxon>Bacillati</taxon>
        <taxon>Bacillota</taxon>
        <taxon>Clostridia</taxon>
        <taxon>Eubacteriales</taxon>
        <taxon>Clostridiaceae</taxon>
        <taxon>Clostridium</taxon>
    </lineage>
</organism>
<protein>
    <recommendedName>
        <fullName evidence="4">FtsK domain-containing protein</fullName>
    </recommendedName>
</protein>
<keyword evidence="1 3" id="KW-0547">Nucleotide-binding</keyword>
<gene>
    <name evidence="5" type="ORF">bsdE14_42880</name>
</gene>
<dbReference type="RefSeq" id="WP_264852337.1">
    <property type="nucleotide sequence ID" value="NZ_BRXR01000002.1"/>
</dbReference>
<dbReference type="PROSITE" id="PS50901">
    <property type="entry name" value="FTSK"/>
    <property type="match status" value="1"/>
</dbReference>
<evidence type="ECO:0000313" key="6">
    <source>
        <dbReference type="Proteomes" id="UP001208567"/>
    </source>
</evidence>
<evidence type="ECO:0000256" key="2">
    <source>
        <dbReference type="ARBA" id="ARBA00022840"/>
    </source>
</evidence>
<dbReference type="EMBL" id="BRXR01000002">
    <property type="protein sequence ID" value="GLC32878.1"/>
    <property type="molecule type" value="Genomic_DNA"/>
</dbReference>
<comment type="caution">
    <text evidence="5">The sequence shown here is derived from an EMBL/GenBank/DDBJ whole genome shotgun (WGS) entry which is preliminary data.</text>
</comment>
<dbReference type="Gene3D" id="3.40.50.300">
    <property type="entry name" value="P-loop containing nucleotide triphosphate hydrolases"/>
    <property type="match status" value="1"/>
</dbReference>
<dbReference type="PANTHER" id="PTHR22683">
    <property type="entry name" value="SPORULATION PROTEIN RELATED"/>
    <property type="match status" value="1"/>
</dbReference>
<dbReference type="InterPro" id="IPR002543">
    <property type="entry name" value="FtsK_dom"/>
</dbReference>
<evidence type="ECO:0000313" key="5">
    <source>
        <dbReference type="EMBL" id="GLC32878.1"/>
    </source>
</evidence>
<keyword evidence="2 3" id="KW-0067">ATP-binding</keyword>
<dbReference type="PANTHER" id="PTHR22683:SF41">
    <property type="entry name" value="DNA TRANSLOCASE FTSK"/>
    <property type="match status" value="1"/>
</dbReference>
<dbReference type="Pfam" id="PF01580">
    <property type="entry name" value="FtsK_SpoIIIE"/>
    <property type="match status" value="1"/>
</dbReference>
<evidence type="ECO:0000256" key="1">
    <source>
        <dbReference type="ARBA" id="ARBA00022741"/>
    </source>
</evidence>
<evidence type="ECO:0000256" key="3">
    <source>
        <dbReference type="PROSITE-ProRule" id="PRU00289"/>
    </source>
</evidence>
<keyword evidence="6" id="KW-1185">Reference proteome</keyword>
<accession>A0ABQ5NC77</accession>
<dbReference type="InterPro" id="IPR050206">
    <property type="entry name" value="FtsK/SpoIIIE/SftA"/>
</dbReference>
<reference evidence="5 6" key="1">
    <citation type="journal article" date="2024" name="Int. J. Syst. Evol. Microbiol.">
        <title>Clostridium omnivorum sp. nov., isolated from anoxic soil under the treatment of reductive soil disinfestation.</title>
        <authorList>
            <person name="Ueki A."/>
            <person name="Tonouchi A."/>
            <person name="Kaku N."/>
            <person name="Honma S."/>
            <person name="Ueki K."/>
        </authorList>
    </citation>
    <scope>NUCLEOTIDE SEQUENCE [LARGE SCALE GENOMIC DNA]</scope>
    <source>
        <strain evidence="5 6">E14</strain>
    </source>
</reference>
<dbReference type="Proteomes" id="UP001208567">
    <property type="component" value="Unassembled WGS sequence"/>
</dbReference>
<sequence length="442" mass="50565">MIVELAAAAAIKLTYDWLKKAPERVIKEKWDESLQNCRIEGIRNISNETFKITSIYTKDYGHICTVNIPDGLQYETLEKAKRVLEDNLNCILEIDKGRFKEYITVKLVNKVLEFEYAPVETRNNELFLGYKFDGSAYKLDLNKEAHILLAGKTGTGKSFLFASILTNLIYNNSKDVDVYLFQVMKGEIDIFKNCPSVRYTSDNLNDIAVMLKKLSDLIHKRSKQFSSVGIKNISQWNKHFPNKKMKRIIIGAEEISFFMSEESQCFEHFTSIVKAGRSAGIHLITLTQRTTIANLPSELKAQMTVITAKQRSELDSRNAIDIADAAYLEAQEFIASSNDGYIKFKAPTIDEDFKLLNKYVPEIIIPNYKKSDIKDKPVMHGGWHIPNAQEWAQIKDTIPEVTYIKEEVLKPIGQLEAPRKNKDRKSGVIKLSEVYKDAEQNR</sequence>
<feature type="binding site" evidence="3">
    <location>
        <begin position="151"/>
        <end position="158"/>
    </location>
    <ligand>
        <name>ATP</name>
        <dbReference type="ChEBI" id="CHEBI:30616"/>
    </ligand>
</feature>
<evidence type="ECO:0000259" key="4">
    <source>
        <dbReference type="PROSITE" id="PS50901"/>
    </source>
</evidence>
<name>A0ABQ5NC77_9CLOT</name>
<dbReference type="SUPFAM" id="SSF52540">
    <property type="entry name" value="P-loop containing nucleoside triphosphate hydrolases"/>
    <property type="match status" value="1"/>
</dbReference>
<dbReference type="InterPro" id="IPR027417">
    <property type="entry name" value="P-loop_NTPase"/>
</dbReference>
<proteinExistence type="predicted"/>